<evidence type="ECO:0000313" key="2">
    <source>
        <dbReference type="EMBL" id="TWD80141.1"/>
    </source>
</evidence>
<protein>
    <submittedName>
        <fullName evidence="2">Uncharacterized protein</fullName>
    </submittedName>
</protein>
<dbReference type="AlphaFoldDB" id="A0A561BMM6"/>
<feature type="region of interest" description="Disordered" evidence="1">
    <location>
        <begin position="14"/>
        <end position="35"/>
    </location>
</feature>
<reference evidence="2 3" key="1">
    <citation type="submission" date="2019-06" db="EMBL/GenBank/DDBJ databases">
        <title>Sequencing the genomes of 1000 actinobacteria strains.</title>
        <authorList>
            <person name="Klenk H.-P."/>
        </authorList>
    </citation>
    <scope>NUCLEOTIDE SEQUENCE [LARGE SCALE GENOMIC DNA]</scope>
    <source>
        <strain evidence="2 3">DSM 24683</strain>
    </source>
</reference>
<proteinExistence type="predicted"/>
<comment type="caution">
    <text evidence="2">The sequence shown here is derived from an EMBL/GenBank/DDBJ whole genome shotgun (WGS) entry which is preliminary data.</text>
</comment>
<name>A0A561BMM6_9ACTN</name>
<dbReference type="Proteomes" id="UP000318380">
    <property type="component" value="Unassembled WGS sequence"/>
</dbReference>
<keyword evidence="3" id="KW-1185">Reference proteome</keyword>
<evidence type="ECO:0000256" key="1">
    <source>
        <dbReference type="SAM" id="MobiDB-lite"/>
    </source>
</evidence>
<accession>A0A561BMM6</accession>
<sequence length="62" mass="6461">MRCLIEACIVSSSISPGDTQTTSEDSELGVGTPSSSSAVKTIENSCRTSPSLVYSSTWFGLV</sequence>
<dbReference type="EMBL" id="VIVK01000001">
    <property type="protein sequence ID" value="TWD80141.1"/>
    <property type="molecule type" value="Genomic_DNA"/>
</dbReference>
<gene>
    <name evidence="2" type="ORF">FB561_1213</name>
</gene>
<feature type="compositionally biased region" description="Polar residues" evidence="1">
    <location>
        <begin position="14"/>
        <end position="23"/>
    </location>
</feature>
<organism evidence="2 3">
    <name type="scientific">Kribbella amoyensis</name>
    <dbReference type="NCBI Taxonomy" id="996641"/>
    <lineage>
        <taxon>Bacteria</taxon>
        <taxon>Bacillati</taxon>
        <taxon>Actinomycetota</taxon>
        <taxon>Actinomycetes</taxon>
        <taxon>Propionibacteriales</taxon>
        <taxon>Kribbellaceae</taxon>
        <taxon>Kribbella</taxon>
    </lineage>
</organism>
<evidence type="ECO:0000313" key="3">
    <source>
        <dbReference type="Proteomes" id="UP000318380"/>
    </source>
</evidence>